<sequence>MLEDIYIIWRDLVILLLYVTQLILLSLFLSTQIYGEYYALCSHYNLFEDKARRRLIIYIFGDKENYEIDSKLKRKEIQWYIYGILFLVVFVAFIVLLLFGHHNTLLEIIYLIGSTVLIIILDILDFNLHYRKVERMINSMEYEELIYNEYERLALPRLIYFCGSVIVAIILFAVLEDYFGEILGIVMSIYFMFIGIFGAFVKMMFLKLPIAMYGELVVPINILIAVISFGTLVYQLLTL</sequence>
<evidence type="ECO:0000313" key="2">
    <source>
        <dbReference type="Proteomes" id="UP001374599"/>
    </source>
</evidence>
<gene>
    <name evidence="1" type="ORF">AN2V17_38560</name>
</gene>
<dbReference type="Proteomes" id="UP001374599">
    <property type="component" value="Unassembled WGS sequence"/>
</dbReference>
<keyword evidence="2" id="KW-1185">Reference proteome</keyword>
<accession>A0ACB5URL4</accession>
<organism evidence="1 2">
    <name type="scientific">Vallitalea maricola</name>
    <dbReference type="NCBI Taxonomy" id="3074433"/>
    <lineage>
        <taxon>Bacteria</taxon>
        <taxon>Bacillati</taxon>
        <taxon>Bacillota</taxon>
        <taxon>Clostridia</taxon>
        <taxon>Lachnospirales</taxon>
        <taxon>Vallitaleaceae</taxon>
        <taxon>Vallitalea</taxon>
    </lineage>
</organism>
<protein>
    <submittedName>
        <fullName evidence="1">Uncharacterized protein</fullName>
    </submittedName>
</protein>
<comment type="caution">
    <text evidence="1">The sequence shown here is derived from an EMBL/GenBank/DDBJ whole genome shotgun (WGS) entry which is preliminary data.</text>
</comment>
<dbReference type="EMBL" id="BTPU01000076">
    <property type="protein sequence ID" value="GMQ64618.1"/>
    <property type="molecule type" value="Genomic_DNA"/>
</dbReference>
<evidence type="ECO:0000313" key="1">
    <source>
        <dbReference type="EMBL" id="GMQ64618.1"/>
    </source>
</evidence>
<reference evidence="1" key="1">
    <citation type="submission" date="2023-09" db="EMBL/GenBank/DDBJ databases">
        <title>Vallitalea sediminicola and Vallitalea maricola sp. nov., anaerobic bacteria isolated from marine sediment.</title>
        <authorList>
            <person name="Hirano S."/>
            <person name="Maeda A."/>
            <person name="Terahara T."/>
            <person name="Mori K."/>
            <person name="Hamada M."/>
            <person name="Matsumoto R."/>
            <person name="Kobayashi T."/>
        </authorList>
    </citation>
    <scope>NUCLEOTIDE SEQUENCE</scope>
    <source>
        <strain evidence="1">AN17-2</strain>
    </source>
</reference>
<name>A0ACB5URL4_9FIRM</name>
<proteinExistence type="predicted"/>